<proteinExistence type="predicted"/>
<reference evidence="2" key="1">
    <citation type="journal article" date="2023" name="G3 (Bethesda)">
        <title>Whole genome assembly and annotation of the endangered Caribbean coral Acropora cervicornis.</title>
        <authorList>
            <person name="Selwyn J.D."/>
            <person name="Vollmer S.V."/>
        </authorList>
    </citation>
    <scope>NUCLEOTIDE SEQUENCE</scope>
    <source>
        <strain evidence="2">K2</strain>
    </source>
</reference>
<name>A0AAD9R0W0_ACRCE</name>
<keyword evidence="3" id="KW-1185">Reference proteome</keyword>
<protein>
    <submittedName>
        <fullName evidence="2">Uncharacterized protein</fullName>
    </submittedName>
</protein>
<dbReference type="AlphaFoldDB" id="A0AAD9R0W0"/>
<gene>
    <name evidence="2" type="ORF">P5673_004705</name>
</gene>
<keyword evidence="1" id="KW-0175">Coiled coil</keyword>
<comment type="caution">
    <text evidence="2">The sequence shown here is derived from an EMBL/GenBank/DDBJ whole genome shotgun (WGS) entry which is preliminary data.</text>
</comment>
<accession>A0AAD9R0W0</accession>
<organism evidence="2 3">
    <name type="scientific">Acropora cervicornis</name>
    <name type="common">Staghorn coral</name>
    <dbReference type="NCBI Taxonomy" id="6130"/>
    <lineage>
        <taxon>Eukaryota</taxon>
        <taxon>Metazoa</taxon>
        <taxon>Cnidaria</taxon>
        <taxon>Anthozoa</taxon>
        <taxon>Hexacorallia</taxon>
        <taxon>Scleractinia</taxon>
        <taxon>Astrocoeniina</taxon>
        <taxon>Acroporidae</taxon>
        <taxon>Acropora</taxon>
    </lineage>
</organism>
<reference evidence="2" key="2">
    <citation type="journal article" date="2023" name="Science">
        <title>Genomic signatures of disease resistance in endangered staghorn corals.</title>
        <authorList>
            <person name="Vollmer S.V."/>
            <person name="Selwyn J.D."/>
            <person name="Despard B.A."/>
            <person name="Roesel C.L."/>
        </authorList>
    </citation>
    <scope>NUCLEOTIDE SEQUENCE</scope>
    <source>
        <strain evidence="2">K2</strain>
    </source>
</reference>
<evidence type="ECO:0000313" key="3">
    <source>
        <dbReference type="Proteomes" id="UP001249851"/>
    </source>
</evidence>
<feature type="coiled-coil region" evidence="1">
    <location>
        <begin position="41"/>
        <end position="68"/>
    </location>
</feature>
<dbReference type="EMBL" id="JARQWQ010000007">
    <property type="protein sequence ID" value="KAK2570975.1"/>
    <property type="molecule type" value="Genomic_DNA"/>
</dbReference>
<evidence type="ECO:0000256" key="1">
    <source>
        <dbReference type="SAM" id="Coils"/>
    </source>
</evidence>
<sequence>MPCAVFILEQVFQNFSEKRVSQQERLIVSFSLNYRIELERKALATAIEQNLQREKERLELEKVLKQALIGSN</sequence>
<evidence type="ECO:0000313" key="2">
    <source>
        <dbReference type="EMBL" id="KAK2570975.1"/>
    </source>
</evidence>
<dbReference type="Proteomes" id="UP001249851">
    <property type="component" value="Unassembled WGS sequence"/>
</dbReference>